<dbReference type="EMBL" id="JAUEPO010000004">
    <property type="protein sequence ID" value="KAK3324609.1"/>
    <property type="molecule type" value="Genomic_DNA"/>
</dbReference>
<keyword evidence="1 4" id="KW-0378">Hydrolase</keyword>
<evidence type="ECO:0000256" key="1">
    <source>
        <dbReference type="ARBA" id="ARBA00022801"/>
    </source>
</evidence>
<keyword evidence="5" id="KW-1185">Reference proteome</keyword>
<comment type="caution">
    <text evidence="4">The sequence shown here is derived from an EMBL/GenBank/DDBJ whole genome shotgun (WGS) entry which is preliminary data.</text>
</comment>
<evidence type="ECO:0000256" key="2">
    <source>
        <dbReference type="SAM" id="Phobius"/>
    </source>
</evidence>
<dbReference type="PANTHER" id="PTHR48081:SF31">
    <property type="entry name" value="STERYL ACETYL HYDROLASE MUG81-RELATED"/>
    <property type="match status" value="1"/>
</dbReference>
<evidence type="ECO:0000313" key="5">
    <source>
        <dbReference type="Proteomes" id="UP001286456"/>
    </source>
</evidence>
<keyword evidence="2" id="KW-0812">Transmembrane</keyword>
<dbReference type="InterPro" id="IPR050300">
    <property type="entry name" value="GDXG_lipolytic_enzyme"/>
</dbReference>
<evidence type="ECO:0000259" key="3">
    <source>
        <dbReference type="Pfam" id="PF07859"/>
    </source>
</evidence>
<dbReference type="InterPro" id="IPR029058">
    <property type="entry name" value="AB_hydrolase_fold"/>
</dbReference>
<reference evidence="4" key="1">
    <citation type="journal article" date="2023" name="Mol. Phylogenet. Evol.">
        <title>Genome-scale phylogeny and comparative genomics of the fungal order Sordariales.</title>
        <authorList>
            <person name="Hensen N."/>
            <person name="Bonometti L."/>
            <person name="Westerberg I."/>
            <person name="Brannstrom I.O."/>
            <person name="Guillou S."/>
            <person name="Cros-Aarteil S."/>
            <person name="Calhoun S."/>
            <person name="Haridas S."/>
            <person name="Kuo A."/>
            <person name="Mondo S."/>
            <person name="Pangilinan J."/>
            <person name="Riley R."/>
            <person name="LaButti K."/>
            <person name="Andreopoulos B."/>
            <person name="Lipzen A."/>
            <person name="Chen C."/>
            <person name="Yan M."/>
            <person name="Daum C."/>
            <person name="Ng V."/>
            <person name="Clum A."/>
            <person name="Steindorff A."/>
            <person name="Ohm R.A."/>
            <person name="Martin F."/>
            <person name="Silar P."/>
            <person name="Natvig D.O."/>
            <person name="Lalanne C."/>
            <person name="Gautier V."/>
            <person name="Ament-Velasquez S.L."/>
            <person name="Kruys A."/>
            <person name="Hutchinson M.I."/>
            <person name="Powell A.J."/>
            <person name="Barry K."/>
            <person name="Miller A.N."/>
            <person name="Grigoriev I.V."/>
            <person name="Debuchy R."/>
            <person name="Gladieux P."/>
            <person name="Hiltunen Thoren M."/>
            <person name="Johannesson H."/>
        </authorList>
    </citation>
    <scope>NUCLEOTIDE SEQUENCE</scope>
    <source>
        <strain evidence="4">SMH4131-1</strain>
    </source>
</reference>
<organism evidence="4 5">
    <name type="scientific">Cercophora scortea</name>
    <dbReference type="NCBI Taxonomy" id="314031"/>
    <lineage>
        <taxon>Eukaryota</taxon>
        <taxon>Fungi</taxon>
        <taxon>Dikarya</taxon>
        <taxon>Ascomycota</taxon>
        <taxon>Pezizomycotina</taxon>
        <taxon>Sordariomycetes</taxon>
        <taxon>Sordariomycetidae</taxon>
        <taxon>Sordariales</taxon>
        <taxon>Lasiosphaeriaceae</taxon>
        <taxon>Cercophora</taxon>
    </lineage>
</organism>
<evidence type="ECO:0000313" key="4">
    <source>
        <dbReference type="EMBL" id="KAK3324609.1"/>
    </source>
</evidence>
<dbReference type="Proteomes" id="UP001286456">
    <property type="component" value="Unassembled WGS sequence"/>
</dbReference>
<keyword evidence="2" id="KW-0472">Membrane</keyword>
<protein>
    <submittedName>
        <fullName evidence="4">Alpha/Beta hydrolase protein</fullName>
    </submittedName>
</protein>
<dbReference type="InterPro" id="IPR013094">
    <property type="entry name" value="AB_hydrolase_3"/>
</dbReference>
<name>A0AAE0IGA7_9PEZI</name>
<dbReference type="GO" id="GO:0016787">
    <property type="term" value="F:hydrolase activity"/>
    <property type="evidence" value="ECO:0007669"/>
    <property type="project" value="UniProtKB-KW"/>
</dbReference>
<dbReference type="PANTHER" id="PTHR48081">
    <property type="entry name" value="AB HYDROLASE SUPERFAMILY PROTEIN C4A8.06C"/>
    <property type="match status" value="1"/>
</dbReference>
<dbReference type="AlphaFoldDB" id="A0AAE0IGA7"/>
<feature type="domain" description="Alpha/beta hydrolase fold-3" evidence="3">
    <location>
        <begin position="116"/>
        <end position="335"/>
    </location>
</feature>
<gene>
    <name evidence="4" type="ORF">B0T19DRAFT_464753</name>
</gene>
<feature type="transmembrane region" description="Helical" evidence="2">
    <location>
        <begin position="12"/>
        <end position="34"/>
    </location>
</feature>
<dbReference type="Pfam" id="PF07859">
    <property type="entry name" value="Abhydrolase_3"/>
    <property type="match status" value="1"/>
</dbReference>
<dbReference type="SUPFAM" id="SSF53474">
    <property type="entry name" value="alpha/beta-Hydrolases"/>
    <property type="match status" value="1"/>
</dbReference>
<sequence length="363" mass="40377">MSLYEKPSLSAWEYITLCWAIVRIVFGALATVLTTPFRFRGDNKAPTLKLHFLYGVVRAFVENITPRHSQALAPSTTEAYEQVAKALGSGFKPAGVKLADGTLCCWVGDKSADTVIVWFHGGGYVFSASGESIEMISNLVSQASKVRKTTVAALVPEYDLAPHATYPRQLQQAATVIRYLTQDLGKSYSHLIVGGDSAGGNLALGLMSHLSHPHPAIPALENVRSLKGVFLISPWVTFKQGAPAFRTNRYKDSLSRPALKRWSDLFLRNAPEDEYNSPLSASEDWWRDVQAERILVIGGGDELLVDDIVQFTEKLQKHNGQKTELVVARGESHNHMISERRLHIFEEPCESEVRLFKWILDQV</sequence>
<keyword evidence="2" id="KW-1133">Transmembrane helix</keyword>
<reference evidence="4" key="2">
    <citation type="submission" date="2023-06" db="EMBL/GenBank/DDBJ databases">
        <authorList>
            <consortium name="Lawrence Berkeley National Laboratory"/>
            <person name="Haridas S."/>
            <person name="Hensen N."/>
            <person name="Bonometti L."/>
            <person name="Westerberg I."/>
            <person name="Brannstrom I.O."/>
            <person name="Guillou S."/>
            <person name="Cros-Aarteil S."/>
            <person name="Calhoun S."/>
            <person name="Kuo A."/>
            <person name="Mondo S."/>
            <person name="Pangilinan J."/>
            <person name="Riley R."/>
            <person name="Labutti K."/>
            <person name="Andreopoulos B."/>
            <person name="Lipzen A."/>
            <person name="Chen C."/>
            <person name="Yanf M."/>
            <person name="Daum C."/>
            <person name="Ng V."/>
            <person name="Clum A."/>
            <person name="Steindorff A."/>
            <person name="Ohm R."/>
            <person name="Martin F."/>
            <person name="Silar P."/>
            <person name="Natvig D."/>
            <person name="Lalanne C."/>
            <person name="Gautier V."/>
            <person name="Ament-Velasquez S.L."/>
            <person name="Kruys A."/>
            <person name="Hutchinson M.I."/>
            <person name="Powell A.J."/>
            <person name="Barry K."/>
            <person name="Miller A.N."/>
            <person name="Grigoriev I.V."/>
            <person name="Debuchy R."/>
            <person name="Gladieux P."/>
            <person name="Thoren M.H."/>
            <person name="Johannesson H."/>
        </authorList>
    </citation>
    <scope>NUCLEOTIDE SEQUENCE</scope>
    <source>
        <strain evidence="4">SMH4131-1</strain>
    </source>
</reference>
<accession>A0AAE0IGA7</accession>
<proteinExistence type="predicted"/>
<dbReference type="Gene3D" id="3.40.50.1820">
    <property type="entry name" value="alpha/beta hydrolase"/>
    <property type="match status" value="1"/>
</dbReference>